<dbReference type="HOGENOM" id="CLU_002256_0_0_1"/>
<evidence type="ECO:0000256" key="3">
    <source>
        <dbReference type="ARBA" id="ARBA00022554"/>
    </source>
</evidence>
<comment type="subcellular location">
    <subcellularLocation>
        <location evidence="1">Vacuole membrane</location>
        <topology evidence="1">Lipid-anchor</topology>
    </subcellularLocation>
</comment>
<keyword evidence="3" id="KW-0926">Vacuole</keyword>
<keyword evidence="4" id="KW-0677">Repeat</keyword>
<feature type="region of interest" description="Disordered" evidence="8">
    <location>
        <begin position="187"/>
        <end position="221"/>
    </location>
</feature>
<dbReference type="InterPro" id="IPR011989">
    <property type="entry name" value="ARM-like"/>
</dbReference>
<dbReference type="Gene3D" id="1.25.10.10">
    <property type="entry name" value="Leucine-rich Repeat Variant"/>
    <property type="match status" value="4"/>
</dbReference>
<feature type="region of interest" description="Disordered" evidence="8">
    <location>
        <begin position="1511"/>
        <end position="1572"/>
    </location>
</feature>
<dbReference type="PANTHER" id="PTHR47249:SF1">
    <property type="entry name" value="VACUOLAR PROTEIN 8"/>
    <property type="match status" value="1"/>
</dbReference>
<dbReference type="InterPro" id="IPR016024">
    <property type="entry name" value="ARM-type_fold"/>
</dbReference>
<dbReference type="EMBL" id="FR824152">
    <property type="protein sequence ID" value="CCA20919.1"/>
    <property type="molecule type" value="Genomic_DNA"/>
</dbReference>
<dbReference type="PANTHER" id="PTHR47249">
    <property type="entry name" value="VACUOLAR PROTEIN 8"/>
    <property type="match status" value="1"/>
</dbReference>
<evidence type="ECO:0000256" key="2">
    <source>
        <dbReference type="ARBA" id="ARBA00005462"/>
    </source>
</evidence>
<comment type="similarity">
    <text evidence="2">Belongs to the beta-catenin family.</text>
</comment>
<reference evidence="9" key="1">
    <citation type="journal article" date="2011" name="PLoS Biol.">
        <title>Gene gain and loss during evolution of obligate parasitism in the white rust pathogen of Arabidopsis thaliana.</title>
        <authorList>
            <person name="Kemen E."/>
            <person name="Gardiner A."/>
            <person name="Schultz-Larsen T."/>
            <person name="Kemen A.C."/>
            <person name="Balmuth A.L."/>
            <person name="Robert-Seilaniantz A."/>
            <person name="Bailey K."/>
            <person name="Holub E."/>
            <person name="Studholme D.J."/>
            <person name="Maclean D."/>
            <person name="Jones J.D."/>
        </authorList>
    </citation>
    <scope>NUCLEOTIDE SEQUENCE</scope>
</reference>
<gene>
    <name evidence="9" type="primary">AlNc14C107G6248</name>
    <name evidence="9" type="ORF">ALNC14_070620</name>
</gene>
<evidence type="ECO:0000256" key="5">
    <source>
        <dbReference type="ARBA" id="ARBA00023136"/>
    </source>
</evidence>
<dbReference type="GO" id="GO:0005774">
    <property type="term" value="C:vacuolar membrane"/>
    <property type="evidence" value="ECO:0007669"/>
    <property type="project" value="UniProtKB-SubCell"/>
</dbReference>
<dbReference type="SUPFAM" id="SSF48371">
    <property type="entry name" value="ARM repeat"/>
    <property type="match status" value="4"/>
</dbReference>
<dbReference type="InterPro" id="IPR000225">
    <property type="entry name" value="Armadillo"/>
</dbReference>
<feature type="compositionally biased region" description="Polar residues" evidence="8">
    <location>
        <begin position="129"/>
        <end position="147"/>
    </location>
</feature>
<evidence type="ECO:0000256" key="7">
    <source>
        <dbReference type="ARBA" id="ARBA00026209"/>
    </source>
</evidence>
<accession>F0WI41</accession>
<dbReference type="InterPro" id="IPR045156">
    <property type="entry name" value="Vac8"/>
</dbReference>
<dbReference type="GO" id="GO:0043495">
    <property type="term" value="F:protein-membrane adaptor activity"/>
    <property type="evidence" value="ECO:0007669"/>
    <property type="project" value="InterPro"/>
</dbReference>
<protein>
    <recommendedName>
        <fullName evidence="7">Vacuolar protein 8</fullName>
    </recommendedName>
</protein>
<evidence type="ECO:0000256" key="1">
    <source>
        <dbReference type="ARBA" id="ARBA00004592"/>
    </source>
</evidence>
<feature type="compositionally biased region" description="Low complexity" evidence="8">
    <location>
        <begin position="1554"/>
        <end position="1564"/>
    </location>
</feature>
<sequence length="1572" mass="174861">MSHHVSQNARNTMELLEELERDKELDVLRTYLTRFNLFPRNRDPASAPIRYEELKDLVKHWNLHRQRNFWKNHTTRDDLVRTLHTYINTKAEAREPREDKRKASVTVNKDREFEDGADKAFEMLAHTPSAPNRNNSISLGSPRTRSISKVVPKSPEGPTSNHVFNMYSGDIFTQRGDYENGMIYSSRLSKPQEKTKSHLQNENTYLGKDEDQDKDKSSDMEGMGVDQIALAEHVGSTAREITLKRECAFTIYYFTTIPGNERQMVNERCLFAIGCLALVDDLEVKKYCAVAIFNLTCDLDLCSQMINDGVLVTLMELVKSQNEEIRRHTSMALCRFSHDRNGQSRLIQEGCNSAILSMLNSADIEAKESCIKALINIASFSGSPIPDSVVQSLTKMAKIEEMKYKRFASLVVYNLSLLPASRAKILDEDMLNTIFFLSHSNKDSELSRNIAKALRNFSGITSNLDTLGDIKVLETIRVLLKQREVHVIENCTITLANVSSHLSSINRLADSNFIQDCIQLSKCESKIVQENVALILANIASLQNEAQLKYWLLIIPFFINLFKDGACLAQLYTLTALCYLVSFDEVSTALIQLDFIAALSELSLKASDKTKELCANLYLNISHSLAYHSHLMEGSVIDSILRLLRRTKINKDGVEIDDEITPLSIGGVHEKMPLALPRSQECALGCIYNLSFSEAHCSKFAESTLMKVLITMFTRSTRTEDAISWCAIILANLTFDACCRKHFIEIGGVRLIRKLMHSNTKDTLLCCATAACNLAGEALEKTAVLSIIIDLSTSQHTTIINTCAIALYKLAIKEQSRSTLAKTPEVFPTLISMMRSGNENVQIRSAATLCNLAMEKNARSRHIWTEGTVPNFIVNALLRVNSAATKEICACALYNLLTHDEHRISHIKDGVLYALIKLSRLDSKRIQILCVDALYNLSCEHTMLESLMEVNVAQVMTKICENECIDQDLRRLLAASLMNLSSRSNVRVSLVENGALVAVTKLLHSGVTPTVSYCTATLSNLSSERSNCEAMVTNDVSKSLLNLASSGDQQQSILALNALCNMSCIATLHERLEEGETLNRLVAIIINCDDLEIQSACMCVLYNLAGNTMLRKKLIRTKIVAGMRHMLLGSTKLSVTIVEMCAEILSVMSEESDYWTELAESGAVGVLRLLSTHCSVPSMVHCAYAISQLVQCEQHQITAVQEGSVDIVASILTHQNLTKPADESPDIARFCSFTLRVLSNFSTEALSLIDGNSILSLIRGIISIGFNGAYEDCVITIYNIVMRNDPGLSSMVNNGVVRLLIDLCGMCTAEVAPACAISLAHIQHLQHEKWLGGLDEIEAGLIRTLLSMVDIGVARIQHVEGMALELPLLLPLARLPDWNYLPIRNKLSFPDQSGMSWKVQNPFDEEVDISPCHLSTFMPMYPFTTPALGATIQDSITGDFCTMRIDDGKYELEKICPIPTLPEIPNNFVALTHAVSQTLKNSVPDFGGEDFANEIRQVASVKSKSPTRLLRAGSTKINNDEASTRRESKNQHASIASPTDEKRTYIQRSEPSRTRTSISSPPSEVQLVLPKL</sequence>
<evidence type="ECO:0000256" key="4">
    <source>
        <dbReference type="ARBA" id="ARBA00022737"/>
    </source>
</evidence>
<evidence type="ECO:0000256" key="6">
    <source>
        <dbReference type="ARBA" id="ARBA00023288"/>
    </source>
</evidence>
<feature type="compositionally biased region" description="Basic and acidic residues" evidence="8">
    <location>
        <begin position="207"/>
        <end position="219"/>
    </location>
</feature>
<evidence type="ECO:0000313" key="9">
    <source>
        <dbReference type="EMBL" id="CCA20919.1"/>
    </source>
</evidence>
<dbReference type="GO" id="GO:0071562">
    <property type="term" value="P:nucleus-vacuole junction assembly"/>
    <property type="evidence" value="ECO:0007669"/>
    <property type="project" value="InterPro"/>
</dbReference>
<reference evidence="9" key="2">
    <citation type="submission" date="2011-02" db="EMBL/GenBank/DDBJ databases">
        <authorList>
            <person name="MacLean D."/>
        </authorList>
    </citation>
    <scope>NUCLEOTIDE SEQUENCE</scope>
</reference>
<name>F0WI41_9STRA</name>
<organism evidence="9">
    <name type="scientific">Albugo laibachii Nc14</name>
    <dbReference type="NCBI Taxonomy" id="890382"/>
    <lineage>
        <taxon>Eukaryota</taxon>
        <taxon>Sar</taxon>
        <taxon>Stramenopiles</taxon>
        <taxon>Oomycota</taxon>
        <taxon>Peronosporomycetes</taxon>
        <taxon>Albuginales</taxon>
        <taxon>Albuginaceae</taxon>
        <taxon>Albugo</taxon>
    </lineage>
</organism>
<proteinExistence type="inferred from homology"/>
<evidence type="ECO:0000256" key="8">
    <source>
        <dbReference type="SAM" id="MobiDB-lite"/>
    </source>
</evidence>
<dbReference type="SMART" id="SM00185">
    <property type="entry name" value="ARM"/>
    <property type="match status" value="11"/>
</dbReference>
<keyword evidence="5" id="KW-0472">Membrane</keyword>
<keyword evidence="6" id="KW-0449">Lipoprotein</keyword>
<feature type="region of interest" description="Disordered" evidence="8">
    <location>
        <begin position="127"/>
        <end position="162"/>
    </location>
</feature>
<feature type="compositionally biased region" description="Basic and acidic residues" evidence="8">
    <location>
        <begin position="1518"/>
        <end position="1530"/>
    </location>
</feature>